<keyword evidence="2" id="KW-1185">Reference proteome</keyword>
<dbReference type="AlphaFoldDB" id="A0A9P8TCE3"/>
<dbReference type="Proteomes" id="UP000774326">
    <property type="component" value="Unassembled WGS sequence"/>
</dbReference>
<comment type="caution">
    <text evidence="1">The sequence shown here is derived from an EMBL/GenBank/DDBJ whole genome shotgun (WGS) entry which is preliminary data.</text>
</comment>
<name>A0A9P8TCE3_WICPI</name>
<sequence>MPGSWSEMAKISTLNHHQLPDFHRISLILLATKTDQPAKFDFSNFRNLSDLSVLGEIYGSNSPIATLIRSRFALLEIVVSSTFVGGKILGTCPKVDFLKLCTFTNYPVCKIWL</sequence>
<evidence type="ECO:0000313" key="1">
    <source>
        <dbReference type="EMBL" id="KAH3673594.1"/>
    </source>
</evidence>
<proteinExistence type="predicted"/>
<reference evidence="1" key="2">
    <citation type="submission" date="2021-01" db="EMBL/GenBank/DDBJ databases">
        <authorList>
            <person name="Schikora-Tamarit M.A."/>
        </authorList>
    </citation>
    <scope>NUCLEOTIDE SEQUENCE</scope>
    <source>
        <strain evidence="1">CBS2887</strain>
    </source>
</reference>
<evidence type="ECO:0000313" key="2">
    <source>
        <dbReference type="Proteomes" id="UP000774326"/>
    </source>
</evidence>
<reference evidence="1" key="1">
    <citation type="journal article" date="2021" name="Open Biol.">
        <title>Shared evolutionary footprints suggest mitochondrial oxidative damage underlies multiple complex I losses in fungi.</title>
        <authorList>
            <person name="Schikora-Tamarit M.A."/>
            <person name="Marcet-Houben M."/>
            <person name="Nosek J."/>
            <person name="Gabaldon T."/>
        </authorList>
    </citation>
    <scope>NUCLEOTIDE SEQUENCE</scope>
    <source>
        <strain evidence="1">CBS2887</strain>
    </source>
</reference>
<accession>A0A9P8TCE3</accession>
<protein>
    <submittedName>
        <fullName evidence="1">Uncharacterized protein</fullName>
    </submittedName>
</protein>
<dbReference type="EMBL" id="JAEUBG010005620">
    <property type="protein sequence ID" value="KAH3673594.1"/>
    <property type="molecule type" value="Genomic_DNA"/>
</dbReference>
<organism evidence="1 2">
    <name type="scientific">Wickerhamomyces pijperi</name>
    <name type="common">Yeast</name>
    <name type="synonym">Pichia pijperi</name>
    <dbReference type="NCBI Taxonomy" id="599730"/>
    <lineage>
        <taxon>Eukaryota</taxon>
        <taxon>Fungi</taxon>
        <taxon>Dikarya</taxon>
        <taxon>Ascomycota</taxon>
        <taxon>Saccharomycotina</taxon>
        <taxon>Saccharomycetes</taxon>
        <taxon>Phaffomycetales</taxon>
        <taxon>Wickerhamomycetaceae</taxon>
        <taxon>Wickerhamomyces</taxon>
    </lineage>
</organism>
<gene>
    <name evidence="1" type="ORF">WICPIJ_009732</name>
</gene>